<accession>A0A439CT20</accession>
<comment type="caution">
    <text evidence="2">The sequence shown here is derived from an EMBL/GenBank/DDBJ whole genome shotgun (WGS) entry which is preliminary data.</text>
</comment>
<dbReference type="InterPro" id="IPR037143">
    <property type="entry name" value="4-PPantetheinyl_Trfase_dom_sf"/>
</dbReference>
<evidence type="ECO:0000313" key="2">
    <source>
        <dbReference type="EMBL" id="RWA05262.1"/>
    </source>
</evidence>
<keyword evidence="3" id="KW-1185">Reference proteome</keyword>
<dbReference type="AlphaFoldDB" id="A0A439CT20"/>
<evidence type="ECO:0000313" key="3">
    <source>
        <dbReference type="Proteomes" id="UP000286045"/>
    </source>
</evidence>
<evidence type="ECO:0000259" key="1">
    <source>
        <dbReference type="Pfam" id="PF22624"/>
    </source>
</evidence>
<gene>
    <name evidence="2" type="ORF">EKO27_g9841</name>
</gene>
<sequence length="84" mass="9426">MASSGVEVIQYLVDTRGLWPAATKTSDLETEASRPLALLTQDERTRVLKYYFVADAKMALASHLLKHWVVSKYGGVPWRETTLS</sequence>
<dbReference type="Pfam" id="PF22624">
    <property type="entry name" value="AASDHPPT_N"/>
    <property type="match status" value="1"/>
</dbReference>
<dbReference type="InterPro" id="IPR055066">
    <property type="entry name" value="AASDHPPT_N"/>
</dbReference>
<protein>
    <recommendedName>
        <fullName evidence="1">4'-phosphopantetheinyl transferase N-terminal domain-containing protein</fullName>
    </recommendedName>
</protein>
<feature type="domain" description="4'-phosphopantetheinyl transferase N-terminal" evidence="1">
    <location>
        <begin position="32"/>
        <end position="83"/>
    </location>
</feature>
<dbReference type="SUPFAM" id="SSF56214">
    <property type="entry name" value="4'-phosphopantetheinyl transferase"/>
    <property type="match status" value="1"/>
</dbReference>
<proteinExistence type="predicted"/>
<reference evidence="2 3" key="1">
    <citation type="submission" date="2018-12" db="EMBL/GenBank/DDBJ databases">
        <title>Draft genome sequence of Xylaria grammica IHI A82.</title>
        <authorList>
            <person name="Buettner E."/>
            <person name="Kellner H."/>
        </authorList>
    </citation>
    <scope>NUCLEOTIDE SEQUENCE [LARGE SCALE GENOMIC DNA]</scope>
    <source>
        <strain evidence="2 3">IHI A82</strain>
    </source>
</reference>
<dbReference type="EMBL" id="RYZI01000460">
    <property type="protein sequence ID" value="RWA05262.1"/>
    <property type="molecule type" value="Genomic_DNA"/>
</dbReference>
<organism evidence="2 3">
    <name type="scientific">Xylaria grammica</name>
    <dbReference type="NCBI Taxonomy" id="363999"/>
    <lineage>
        <taxon>Eukaryota</taxon>
        <taxon>Fungi</taxon>
        <taxon>Dikarya</taxon>
        <taxon>Ascomycota</taxon>
        <taxon>Pezizomycotina</taxon>
        <taxon>Sordariomycetes</taxon>
        <taxon>Xylariomycetidae</taxon>
        <taxon>Xylariales</taxon>
        <taxon>Xylariaceae</taxon>
        <taxon>Xylaria</taxon>
    </lineage>
</organism>
<name>A0A439CT20_9PEZI</name>
<dbReference type="Gene3D" id="3.90.470.20">
    <property type="entry name" value="4'-phosphopantetheinyl transferase domain"/>
    <property type="match status" value="1"/>
</dbReference>
<dbReference type="GO" id="GO:0000287">
    <property type="term" value="F:magnesium ion binding"/>
    <property type="evidence" value="ECO:0007669"/>
    <property type="project" value="InterPro"/>
</dbReference>
<dbReference type="STRING" id="363999.A0A439CT20"/>
<feature type="non-terminal residue" evidence="2">
    <location>
        <position position="84"/>
    </location>
</feature>
<dbReference type="GO" id="GO:0008897">
    <property type="term" value="F:holo-[acyl-carrier-protein] synthase activity"/>
    <property type="evidence" value="ECO:0007669"/>
    <property type="project" value="InterPro"/>
</dbReference>
<dbReference type="Proteomes" id="UP000286045">
    <property type="component" value="Unassembled WGS sequence"/>
</dbReference>